<reference evidence="2 3" key="1">
    <citation type="submission" date="2024-09" db="EMBL/GenBank/DDBJ databases">
        <authorList>
            <person name="Lee S.D."/>
        </authorList>
    </citation>
    <scope>NUCLEOTIDE SEQUENCE [LARGE SCALE GENOMIC DNA]</scope>
    <source>
        <strain evidence="2 3">N1-3</strain>
    </source>
</reference>
<dbReference type="Gene3D" id="2.30.29.80">
    <property type="match status" value="1"/>
</dbReference>
<sequence>MAEKAVNGMYEWRLKAPNGRVVGVSTPQFRTAVEAVRGCLALREESAEYLARITHKKEGVGWVWTVPGPQGRPLARSPRAYERHATCQNAFRKFIALLADTPAPETLTGQHLGDGEVASRETELAPRCR</sequence>
<organism evidence="2 3">
    <name type="scientific">Streptacidiphilus alkalitolerans</name>
    <dbReference type="NCBI Taxonomy" id="3342712"/>
    <lineage>
        <taxon>Bacteria</taxon>
        <taxon>Bacillati</taxon>
        <taxon>Actinomycetota</taxon>
        <taxon>Actinomycetes</taxon>
        <taxon>Kitasatosporales</taxon>
        <taxon>Streptomycetaceae</taxon>
        <taxon>Streptacidiphilus</taxon>
    </lineage>
</organism>
<name>A0ABV6X4D1_9ACTN</name>
<accession>A0ABV6X4D1</accession>
<evidence type="ECO:0000313" key="2">
    <source>
        <dbReference type="EMBL" id="MFC1433126.1"/>
    </source>
</evidence>
<dbReference type="RefSeq" id="WP_380555196.1">
    <property type="nucleotide sequence ID" value="NZ_JBHEZY010000008.1"/>
</dbReference>
<evidence type="ECO:0008006" key="4">
    <source>
        <dbReference type="Google" id="ProtNLM"/>
    </source>
</evidence>
<proteinExistence type="predicted"/>
<dbReference type="Proteomes" id="UP001592530">
    <property type="component" value="Unassembled WGS sequence"/>
</dbReference>
<evidence type="ECO:0000256" key="1">
    <source>
        <dbReference type="SAM" id="MobiDB-lite"/>
    </source>
</evidence>
<evidence type="ECO:0000313" key="3">
    <source>
        <dbReference type="Proteomes" id="UP001592530"/>
    </source>
</evidence>
<feature type="region of interest" description="Disordered" evidence="1">
    <location>
        <begin position="107"/>
        <end position="129"/>
    </location>
</feature>
<gene>
    <name evidence="2" type="ORF">ACEZDB_21010</name>
</gene>
<dbReference type="EMBL" id="JBHEZY010000008">
    <property type="protein sequence ID" value="MFC1433126.1"/>
    <property type="molecule type" value="Genomic_DNA"/>
</dbReference>
<comment type="caution">
    <text evidence="2">The sequence shown here is derived from an EMBL/GenBank/DDBJ whole genome shotgun (WGS) entry which is preliminary data.</text>
</comment>
<feature type="compositionally biased region" description="Basic and acidic residues" evidence="1">
    <location>
        <begin position="113"/>
        <end position="129"/>
    </location>
</feature>
<protein>
    <recommendedName>
        <fullName evidence="4">DUF1508 domain-containing protein</fullName>
    </recommendedName>
</protein>